<dbReference type="PATRIC" id="fig|394.7.peg.867"/>
<keyword evidence="4" id="KW-1185">Reference proteome</keyword>
<dbReference type="InterPro" id="IPR037401">
    <property type="entry name" value="SnoaL-like"/>
</dbReference>
<dbReference type="Gene3D" id="3.10.450.50">
    <property type="match status" value="1"/>
</dbReference>
<dbReference type="OrthoDB" id="582171at2"/>
<dbReference type="AlphaFoldDB" id="C3KP75"/>
<feature type="region of interest" description="Disordered" evidence="1">
    <location>
        <begin position="1"/>
        <end position="21"/>
    </location>
</feature>
<reference evidence="4" key="1">
    <citation type="journal article" date="2004" name="J. Bacteriol.">
        <title>An evolutionary hot spot: the pNGR234b replicon of Rhizobium sp. strain NGR234.</title>
        <authorList>
            <person name="Streit W.R."/>
            <person name="Schmitz R.A."/>
            <person name="Perret X."/>
            <person name="Staehelin C."/>
            <person name="Deakin W.J."/>
            <person name="Raasch C."/>
            <person name="Liesegang H."/>
            <person name="Broughton W.J."/>
        </authorList>
    </citation>
    <scope>NUCLEOTIDE SEQUENCE [LARGE SCALE GENOMIC DNA]</scope>
    <source>
        <strain evidence="4">NBRC 101917 / NGR234</strain>
    </source>
</reference>
<dbReference type="PANTHER" id="PTHR41252">
    <property type="entry name" value="BLR2505 PROTEIN"/>
    <property type="match status" value="1"/>
</dbReference>
<evidence type="ECO:0000259" key="2">
    <source>
        <dbReference type="Pfam" id="PF12680"/>
    </source>
</evidence>
<dbReference type="Proteomes" id="UP000001054">
    <property type="component" value="Plasmid pNGR234b"/>
</dbReference>
<feature type="domain" description="SnoaL-like" evidence="2">
    <location>
        <begin position="42"/>
        <end position="139"/>
    </location>
</feature>
<organism evidence="3 4">
    <name type="scientific">Sinorhizobium fredii (strain NBRC 101917 / NGR234)</name>
    <dbReference type="NCBI Taxonomy" id="394"/>
    <lineage>
        <taxon>Bacteria</taxon>
        <taxon>Pseudomonadati</taxon>
        <taxon>Pseudomonadota</taxon>
        <taxon>Alphaproteobacteria</taxon>
        <taxon>Hyphomicrobiales</taxon>
        <taxon>Rhizobiaceae</taxon>
        <taxon>Sinorhizobium/Ensifer group</taxon>
        <taxon>Sinorhizobium</taxon>
    </lineage>
</organism>
<dbReference type="PANTHER" id="PTHR41252:SF1">
    <property type="entry name" value="BLR2505 PROTEIN"/>
    <property type="match status" value="1"/>
</dbReference>
<evidence type="ECO:0000313" key="4">
    <source>
        <dbReference type="Proteomes" id="UP000001054"/>
    </source>
</evidence>
<gene>
    <name evidence="3" type="ordered locus">NGR_b04200</name>
</gene>
<geneLocation type="plasmid" evidence="4">
    <name>sym pNGR234b</name>
</geneLocation>
<evidence type="ECO:0000256" key="1">
    <source>
        <dbReference type="SAM" id="MobiDB-lite"/>
    </source>
</evidence>
<dbReference type="Pfam" id="PF12680">
    <property type="entry name" value="SnoaL_2"/>
    <property type="match status" value="1"/>
</dbReference>
<dbReference type="SUPFAM" id="SSF54427">
    <property type="entry name" value="NTF2-like"/>
    <property type="match status" value="1"/>
</dbReference>
<protein>
    <recommendedName>
        <fullName evidence="2">SnoaL-like domain-containing protein</fullName>
    </recommendedName>
</protein>
<sequence>MTCANRDRSSEPQRSTMSGDNPAFATLKRFYAAETVYLAPGGGDFGPIAETLDPGCVLYQPATLPYGGEWRGPEGFRAWMEAFGRVWSHLEVRDPQFYPSGDEVIVSRSHVHATVRATGQAVDWPLMQFFRVRNNRIVELRPFYWDTAALLAGIGGRS</sequence>
<feature type="compositionally biased region" description="Basic and acidic residues" evidence="1">
    <location>
        <begin position="1"/>
        <end position="11"/>
    </location>
</feature>
<reference evidence="3 4" key="2">
    <citation type="journal article" date="2009" name="Appl. Environ. Microbiol.">
        <title>Rhizobium sp. strain NGR234 possesses a remarkable number of secretion systems.</title>
        <authorList>
            <person name="Schmeisser C."/>
            <person name="Liesegang H."/>
            <person name="Krysciak D."/>
            <person name="Bakkou N."/>
            <person name="Le Quere A."/>
            <person name="Wollherr A."/>
            <person name="Heinemeyer I."/>
            <person name="Morgenstern B."/>
            <person name="Pommerening-Roeser A."/>
            <person name="Flores M."/>
            <person name="Palacios R."/>
            <person name="Brenner S."/>
            <person name="Gottschalk G."/>
            <person name="Schmitz R.A."/>
            <person name="Broughton W.J."/>
            <person name="Perret X."/>
            <person name="Strittmatter A.W."/>
            <person name="Streit W.R."/>
        </authorList>
    </citation>
    <scope>NUCLEOTIDE SEQUENCE [LARGE SCALE GENOMIC DNA]</scope>
    <source>
        <strain evidence="4">NBRC 101917 / NGR234</strain>
    </source>
</reference>
<proteinExistence type="predicted"/>
<evidence type="ECO:0000313" key="3">
    <source>
        <dbReference type="EMBL" id="ACP21883.1"/>
    </source>
</evidence>
<keyword evidence="3" id="KW-0614">Plasmid</keyword>
<dbReference type="HOGENOM" id="CLU_133309_0_0_5"/>
<accession>C3KP75</accession>
<dbReference type="KEGG" id="rhi:NGR_b04200"/>
<name>C3KP75_SINFN</name>
<dbReference type="EMBL" id="CP000874">
    <property type="protein sequence ID" value="ACP21883.1"/>
    <property type="molecule type" value="Genomic_DNA"/>
</dbReference>
<dbReference type="InterPro" id="IPR032710">
    <property type="entry name" value="NTF2-like_dom_sf"/>
</dbReference>